<dbReference type="Gene3D" id="1.10.10.750">
    <property type="entry name" value="Ypt/Rab-GAP domain of gyp1p, domain 1"/>
    <property type="match status" value="1"/>
</dbReference>
<dbReference type="SUPFAM" id="SSF47923">
    <property type="entry name" value="Ypt/Rab-GAP domain of gyp1p"/>
    <property type="match status" value="2"/>
</dbReference>
<proteinExistence type="predicted"/>
<dbReference type="Gene3D" id="1.10.472.80">
    <property type="entry name" value="Ypt/Rab-GAP domain of gyp1p, domain 3"/>
    <property type="match status" value="1"/>
</dbReference>
<dbReference type="PANTHER" id="PTHR47219">
    <property type="entry name" value="RAB GTPASE-ACTIVATING PROTEIN 1-LIKE"/>
    <property type="match status" value="1"/>
</dbReference>
<protein>
    <recommendedName>
        <fullName evidence="2">Rab-GAP TBC domain-containing protein</fullName>
    </recommendedName>
</protein>
<gene>
    <name evidence="3" type="ORF">CVLEPA_LOCUS14472</name>
</gene>
<feature type="domain" description="Rab-GAP TBC" evidence="2">
    <location>
        <begin position="120"/>
        <end position="312"/>
    </location>
</feature>
<feature type="compositionally biased region" description="Basic and acidic residues" evidence="1">
    <location>
        <begin position="504"/>
        <end position="516"/>
    </location>
</feature>
<dbReference type="EMBL" id="CAWYQH010000097">
    <property type="protein sequence ID" value="CAK8683393.1"/>
    <property type="molecule type" value="Genomic_DNA"/>
</dbReference>
<feature type="compositionally biased region" description="Polar residues" evidence="1">
    <location>
        <begin position="618"/>
        <end position="632"/>
    </location>
</feature>
<keyword evidence="4" id="KW-1185">Reference proteome</keyword>
<evidence type="ECO:0000313" key="4">
    <source>
        <dbReference type="Proteomes" id="UP001642483"/>
    </source>
</evidence>
<dbReference type="Gene3D" id="1.10.8.270">
    <property type="entry name" value="putative rabgap domain of human tbc1 domain family member 14 like domains"/>
    <property type="match status" value="1"/>
</dbReference>
<feature type="compositionally biased region" description="Polar residues" evidence="1">
    <location>
        <begin position="439"/>
        <end position="461"/>
    </location>
</feature>
<feature type="region of interest" description="Disordered" evidence="1">
    <location>
        <begin position="840"/>
        <end position="860"/>
    </location>
</feature>
<feature type="region of interest" description="Disordered" evidence="1">
    <location>
        <begin position="692"/>
        <end position="765"/>
    </location>
</feature>
<feature type="compositionally biased region" description="Basic and acidic residues" evidence="1">
    <location>
        <begin position="543"/>
        <end position="553"/>
    </location>
</feature>
<dbReference type="Pfam" id="PF00566">
    <property type="entry name" value="RabGAP-TBC"/>
    <property type="match status" value="1"/>
</dbReference>
<dbReference type="PANTHER" id="PTHR47219:SF19">
    <property type="entry name" value="USP6 N-TERMINAL-LIKE PROTEIN ISOFORM X1"/>
    <property type="match status" value="1"/>
</dbReference>
<sequence>MEKYEMDSYLPALTEMSGDDYKTEALQRAARERKDIVGKYEKGEDSDEEEDQWLDARAKVYRVTDRYGFLHEEELSEIPSFEEERRKHTEVKRQLKWLKMLQKWINYVGTEKLRTRVYKGIPLGLRGDAWKLLLNVAGLKESKPNIYEEMKQRSQAQSPDIKQIDMDVNRTYRNHIMFRKRYSIKQQQLFYVLAAYSMYNTEVGYCQGMSQIAALLLMFMSEEEAFWGLHSLLYGEKHRMHGFFIPGFPKLMRFQEHHDKILKKYMPRLKKHLDRNEIFASLYTMKWFFQCFLDRAPFPLTLRLWDIYMLEGEKLLTVMSYTTLKIHKAMIKKMDMDEIVTFLQERLAVSFGFDDDNVVEQLKLSMTELKRGRMDLPPPGGQEEKPKLPFGVEIKPTFEQETGIRSPALKNSLSKKSEKMQKRGKVAMDLNGAVPRSSEYISSSTDVPKSPNSTDDNAASNSKKERKLSKKQSQRETDRTDTASSSANEHRNRKSKKSSKKEKKSKEKNKADEASHKGSMKNSVNDEENTVHDSHTNNTVKNQPKENIRHETNIKFSELSSSHVLPIAAHVDTSSKKSSVKSEKPPSLRKSANRRPAWLEPMTNATSTEYTSSVESSQPFTGSPVETTSADNENTKVKFVWKTPSPTKTPSSMDHFSYNNVNNMPNVASLPSSSHQTFHNNPVKHDQLLAETDLTDNSNTYHKSARRSKDFDKQPASKRREADGHKGKSHLKSNKVEASDPFSYDNLEQRENKRSRAGPRALSRGLDQVQYPTYSQNGCKARPVSLYDNVKQDITDSEDGLDGVTSSPLLTKTSEADTDSIFEAKMEESLENLRELAAGLSHTPSPRFPEKSQHFSSPVQPISPVSVTALLNVGLQKRDYSSRSKSLELDDDDDDLTALSALDDTARSLSRSVEILQEKDKRSSVSNQNMSQTSTFRKAVEGAGLATQLPKRPSSTALNSALSANRFELASQTRDPRSTSSNSNSAFAYRLDDPVAGKMGFNNGMLLSEFTRRQDLLNANRSSNKWGESNLDMPPTSYELLHTQRLEAQPVIADFGENDRRNMNNNSSFNAAHRFQPTVQHNHDPANVRHKTSKHGGGNSNAVPTQPTDSKRLDQKRKGNYYSRHDVAPIDGRSKSSYATQPWRGMEVIRYDEHVVPNSTSLGYHAGYHPQTSRTSAEDRFADITSISPENSPPQPPTLHIGSSRTRYSHSSDSHHTGPRYDNLHTFHRVEAPPHPGMTYSHHYVMPDSDAVPAVETNSFWSRARRKNSSSVTIKTEHPYNALNDSVV</sequence>
<feature type="compositionally biased region" description="Basic residues" evidence="1">
    <location>
        <begin position="491"/>
        <end position="503"/>
    </location>
</feature>
<feature type="region of interest" description="Disordered" evidence="1">
    <location>
        <begin position="1081"/>
        <end position="1138"/>
    </location>
</feature>
<dbReference type="PROSITE" id="PS50086">
    <property type="entry name" value="TBC_RABGAP"/>
    <property type="match status" value="1"/>
</dbReference>
<dbReference type="Proteomes" id="UP001642483">
    <property type="component" value="Unassembled WGS sequence"/>
</dbReference>
<feature type="compositionally biased region" description="Basic and acidic residues" evidence="1">
    <location>
        <begin position="707"/>
        <end position="726"/>
    </location>
</feature>
<feature type="region of interest" description="Disordered" evidence="1">
    <location>
        <begin position="397"/>
        <end position="554"/>
    </location>
</feature>
<accession>A0ABP0FUT1</accession>
<name>A0ABP0FUT1_CLALP</name>
<evidence type="ECO:0000313" key="3">
    <source>
        <dbReference type="EMBL" id="CAK8683393.1"/>
    </source>
</evidence>
<dbReference type="InterPro" id="IPR000195">
    <property type="entry name" value="Rab-GAP-TBC_dom"/>
</dbReference>
<evidence type="ECO:0000256" key="1">
    <source>
        <dbReference type="SAM" id="MobiDB-lite"/>
    </source>
</evidence>
<comment type="caution">
    <text evidence="3">The sequence shown here is derived from an EMBL/GenBank/DDBJ whole genome shotgun (WGS) entry which is preliminary data.</text>
</comment>
<dbReference type="InterPro" id="IPR035969">
    <property type="entry name" value="Rab-GAP_TBC_sf"/>
</dbReference>
<feature type="compositionally biased region" description="Polar residues" evidence="1">
    <location>
        <begin position="644"/>
        <end position="660"/>
    </location>
</feature>
<feature type="region of interest" description="Disordered" evidence="1">
    <location>
        <begin position="1185"/>
        <end position="1219"/>
    </location>
</feature>
<dbReference type="InterPro" id="IPR050302">
    <property type="entry name" value="Rab_GAP_TBC_domain"/>
</dbReference>
<feature type="compositionally biased region" description="Low complexity" evidence="1">
    <location>
        <begin position="606"/>
        <end position="617"/>
    </location>
</feature>
<organism evidence="3 4">
    <name type="scientific">Clavelina lepadiformis</name>
    <name type="common">Light-bulb sea squirt</name>
    <name type="synonym">Ascidia lepadiformis</name>
    <dbReference type="NCBI Taxonomy" id="159417"/>
    <lineage>
        <taxon>Eukaryota</taxon>
        <taxon>Metazoa</taxon>
        <taxon>Chordata</taxon>
        <taxon>Tunicata</taxon>
        <taxon>Ascidiacea</taxon>
        <taxon>Aplousobranchia</taxon>
        <taxon>Clavelinidae</taxon>
        <taxon>Clavelina</taxon>
    </lineage>
</organism>
<reference evidence="3 4" key="1">
    <citation type="submission" date="2024-02" db="EMBL/GenBank/DDBJ databases">
        <authorList>
            <person name="Daric V."/>
            <person name="Darras S."/>
        </authorList>
    </citation>
    <scope>NUCLEOTIDE SEQUENCE [LARGE SCALE GENOMIC DNA]</scope>
</reference>
<evidence type="ECO:0000259" key="2">
    <source>
        <dbReference type="PROSITE" id="PS50086"/>
    </source>
</evidence>
<feature type="region of interest" description="Disordered" evidence="1">
    <location>
        <begin position="568"/>
        <end position="660"/>
    </location>
</feature>
<dbReference type="SMART" id="SM00164">
    <property type="entry name" value="TBC"/>
    <property type="match status" value="1"/>
</dbReference>
<feature type="compositionally biased region" description="Basic and acidic residues" evidence="1">
    <location>
        <begin position="1109"/>
        <end position="1134"/>
    </location>
</feature>